<sequence length="100" mass="11211">MDHLKKICFPLTLIGVFMAPVASATSNEAEYTKFVEGALTVYKQFKEPSVKESNKFLSFVNSRWKANNEVCLSGVCEIDGRSAAKAYAYTHKVKLENEIQ</sequence>
<accession>A0A6B9Y0Z7</accession>
<evidence type="ECO:0000313" key="1">
    <source>
        <dbReference type="EMBL" id="QHS01753.1"/>
    </source>
</evidence>
<dbReference type="Proteomes" id="UP000465071">
    <property type="component" value="Segment"/>
</dbReference>
<proteinExistence type="predicted"/>
<keyword evidence="2" id="KW-1185">Reference proteome</keyword>
<gene>
    <name evidence="1" type="ORF">CPT_CIP9_217</name>
</gene>
<organism evidence="1 2">
    <name type="scientific">Enterobacter phage vB_EclM_CIP9</name>
    <dbReference type="NCBI Taxonomy" id="2696340"/>
    <lineage>
        <taxon>Viruses</taxon>
        <taxon>Duplodnaviria</taxon>
        <taxon>Heunggongvirae</taxon>
        <taxon>Uroviricota</taxon>
        <taxon>Caudoviricetes</taxon>
        <taxon>Pantevenvirales</taxon>
        <taxon>Straboviridae</taxon>
        <taxon>Tevenvirinae</taxon>
        <taxon>Kanagawavirus</taxon>
        <taxon>Kanagawavirus cipnine</taxon>
    </lineage>
</organism>
<dbReference type="EMBL" id="MN882610">
    <property type="protein sequence ID" value="QHS01753.1"/>
    <property type="molecule type" value="Genomic_DNA"/>
</dbReference>
<dbReference type="InterPro" id="IPR034696">
    <property type="entry name" value="RI_T4"/>
</dbReference>
<protein>
    <submittedName>
        <fullName evidence="1">Lysis inhibition regulator membrane protein</fullName>
    </submittedName>
</protein>
<evidence type="ECO:0000313" key="2">
    <source>
        <dbReference type="Proteomes" id="UP000465071"/>
    </source>
</evidence>
<dbReference type="Pfam" id="PF24205">
    <property type="entry name" value="Antiholin"/>
    <property type="match status" value="1"/>
</dbReference>
<name>A0A6B9Y0Z7_9CAUD</name>
<reference evidence="2" key="1">
    <citation type="submission" date="2019-12" db="EMBL/GenBank/DDBJ databases">
        <authorList>
            <person name="Wang K."/>
            <person name="Tamayo M.G."/>
            <person name="Penner T.V."/>
            <person name="Cook B.W.M."/>
            <person name="Court D.A."/>
            <person name="Theriault S.S."/>
        </authorList>
    </citation>
    <scope>NUCLEOTIDE SEQUENCE [LARGE SCALE GENOMIC DNA]</scope>
</reference>